<dbReference type="AlphaFoldDB" id="A0A497XB38"/>
<feature type="signal peptide" evidence="2">
    <location>
        <begin position="1"/>
        <end position="21"/>
    </location>
</feature>
<evidence type="ECO:0000256" key="2">
    <source>
        <dbReference type="SAM" id="SignalP"/>
    </source>
</evidence>
<protein>
    <recommendedName>
        <fullName evidence="5">Lipoprotein</fullName>
    </recommendedName>
</protein>
<feature type="chain" id="PRO_5019739226" description="Lipoprotein" evidence="2">
    <location>
        <begin position="22"/>
        <end position="157"/>
    </location>
</feature>
<keyword evidence="4" id="KW-1185">Reference proteome</keyword>
<evidence type="ECO:0000313" key="3">
    <source>
        <dbReference type="EMBL" id="RLJ63530.1"/>
    </source>
</evidence>
<accession>A0A497XB38</accession>
<evidence type="ECO:0000256" key="1">
    <source>
        <dbReference type="SAM" id="MobiDB-lite"/>
    </source>
</evidence>
<sequence length="157" mass="17886">MTPRRLLLALAAALLLGGCAATPWTSGEAREVIELLDFHDRMVGMATDEQRREYQAALAAFEKQPGDTQRLRLALLLTQPRAPWRDDARALQLLAGMEPIPAGQPSPRRDLAVLIQKLVAERQRQIRDEHRKVEDLQQKLDSLRAIDRETRQKPPRR</sequence>
<name>A0A497XB38_9PROT</name>
<keyword evidence="2" id="KW-0732">Signal</keyword>
<evidence type="ECO:0000313" key="4">
    <source>
        <dbReference type="Proteomes" id="UP000268908"/>
    </source>
</evidence>
<gene>
    <name evidence="3" type="ORF">DFR35_2154</name>
</gene>
<organism evidence="3 4">
    <name type="scientific">Sulfurisoma sediminicola</name>
    <dbReference type="NCBI Taxonomy" id="1381557"/>
    <lineage>
        <taxon>Bacteria</taxon>
        <taxon>Pseudomonadati</taxon>
        <taxon>Pseudomonadota</taxon>
        <taxon>Betaproteobacteria</taxon>
        <taxon>Nitrosomonadales</taxon>
        <taxon>Sterolibacteriaceae</taxon>
        <taxon>Sulfurisoma</taxon>
    </lineage>
</organism>
<dbReference type="Proteomes" id="UP000268908">
    <property type="component" value="Unassembled WGS sequence"/>
</dbReference>
<proteinExistence type="predicted"/>
<dbReference type="PROSITE" id="PS51257">
    <property type="entry name" value="PROKAR_LIPOPROTEIN"/>
    <property type="match status" value="1"/>
</dbReference>
<evidence type="ECO:0008006" key="5">
    <source>
        <dbReference type="Google" id="ProtNLM"/>
    </source>
</evidence>
<comment type="caution">
    <text evidence="3">The sequence shown here is derived from an EMBL/GenBank/DDBJ whole genome shotgun (WGS) entry which is preliminary data.</text>
</comment>
<dbReference type="EMBL" id="RCCI01000006">
    <property type="protein sequence ID" value="RLJ63530.1"/>
    <property type="molecule type" value="Genomic_DNA"/>
</dbReference>
<reference evidence="3 4" key="1">
    <citation type="submission" date="2018-10" db="EMBL/GenBank/DDBJ databases">
        <title>Genomic Encyclopedia of Type Strains, Phase IV (KMG-IV): sequencing the most valuable type-strain genomes for metagenomic binning, comparative biology and taxonomic classification.</title>
        <authorList>
            <person name="Goeker M."/>
        </authorList>
    </citation>
    <scope>NUCLEOTIDE SEQUENCE [LARGE SCALE GENOMIC DNA]</scope>
    <source>
        <strain evidence="3 4">DSM 26916</strain>
    </source>
</reference>
<feature type="region of interest" description="Disordered" evidence="1">
    <location>
        <begin position="138"/>
        <end position="157"/>
    </location>
</feature>
<dbReference type="RefSeq" id="WP_121242348.1">
    <property type="nucleotide sequence ID" value="NZ_BHVV01000003.1"/>
</dbReference>